<dbReference type="AlphaFoldDB" id="A0A5R9H3H3"/>
<dbReference type="Proteomes" id="UP000306585">
    <property type="component" value="Unassembled WGS sequence"/>
</dbReference>
<keyword evidence="1" id="KW-0472">Membrane</keyword>
<gene>
    <name evidence="2" type="ORF">FEF65_01490</name>
</gene>
<dbReference type="InterPro" id="IPR045584">
    <property type="entry name" value="Pilin-like"/>
</dbReference>
<keyword evidence="1" id="KW-0812">Transmembrane</keyword>
<evidence type="ECO:0000313" key="2">
    <source>
        <dbReference type="EMBL" id="TLS69184.1"/>
    </source>
</evidence>
<dbReference type="RefSeq" id="WP_138237998.1">
    <property type="nucleotide sequence ID" value="NZ_VBRY01000001.1"/>
</dbReference>
<dbReference type="PROSITE" id="PS00409">
    <property type="entry name" value="PROKAR_NTER_METHYL"/>
    <property type="match status" value="1"/>
</dbReference>
<evidence type="ECO:0000313" key="3">
    <source>
        <dbReference type="Proteomes" id="UP000306585"/>
    </source>
</evidence>
<feature type="transmembrane region" description="Helical" evidence="1">
    <location>
        <begin position="21"/>
        <end position="39"/>
    </location>
</feature>
<dbReference type="InterPro" id="IPR012902">
    <property type="entry name" value="N_methyl_site"/>
</dbReference>
<organism evidence="2 3">
    <name type="scientific">Mariprofundus erugo</name>
    <dbReference type="NCBI Taxonomy" id="2528639"/>
    <lineage>
        <taxon>Bacteria</taxon>
        <taxon>Pseudomonadati</taxon>
        <taxon>Pseudomonadota</taxon>
        <taxon>Candidatius Mariprofundia</taxon>
        <taxon>Mariprofundales</taxon>
        <taxon>Mariprofundaceae</taxon>
        <taxon>Mariprofundus</taxon>
    </lineage>
</organism>
<dbReference type="Gene3D" id="3.30.700.10">
    <property type="entry name" value="Glycoprotein, Type 4 Pilin"/>
    <property type="match status" value="1"/>
</dbReference>
<comment type="caution">
    <text evidence="2">The sequence shown here is derived from an EMBL/GenBank/DDBJ whole genome shotgun (WGS) entry which is preliminary data.</text>
</comment>
<name>A0A5R9H3H3_9PROT</name>
<keyword evidence="1" id="KW-1133">Transmembrane helix</keyword>
<dbReference type="Pfam" id="PF07963">
    <property type="entry name" value="N_methyl"/>
    <property type="match status" value="1"/>
</dbReference>
<evidence type="ECO:0000256" key="1">
    <source>
        <dbReference type="SAM" id="Phobius"/>
    </source>
</evidence>
<dbReference type="EMBL" id="VBRY01000001">
    <property type="protein sequence ID" value="TLS69184.1"/>
    <property type="molecule type" value="Genomic_DNA"/>
</dbReference>
<protein>
    <submittedName>
        <fullName evidence="2">Prepilin-type N-terminal cleavage/methylation domain-containing protein</fullName>
    </submittedName>
</protein>
<dbReference type="SUPFAM" id="SSF54523">
    <property type="entry name" value="Pili subunits"/>
    <property type="match status" value="1"/>
</dbReference>
<sequence>MQERIQQNNSRLNERERGFTLIEMIGVLAVIAVLASMVAPKIFDAIRDSKVDTLLSDVSNVRTEVVSFYKDTSRFPEHQAGPAAAAGFNEMITNSVASATAGVVGAAIRGWRGPYLDKQLSNPLNPNSNISVESTRLFPGTIVSFDINGDGIVDYTNGAAPAGNPNALKNDISYMVIDGLSFEEAQRISNALDSDVDAGAAGVAGGAANWWQTGRVVAFKAATFAAAQAGPAALPVRNADVAVWIFLGAR</sequence>
<keyword evidence="3" id="KW-1185">Reference proteome</keyword>
<reference evidence="2 3" key="1">
    <citation type="journal article" date="2019" name="Appl. Environ. Microbiol.">
        <title>Environmental Evidence and Genomic Insight of Iron-oxidizing Bacteria Preference Towards More Corrosion Resistant Stainless Steel at Higher Salinities.</title>
        <authorList>
            <person name="Garrison C.E."/>
            <person name="Price K.A."/>
            <person name="Field E.K."/>
        </authorList>
    </citation>
    <scope>NUCLEOTIDE SEQUENCE [LARGE SCALE GENOMIC DNA]</scope>
    <source>
        <strain evidence="2 3">P3</strain>
    </source>
</reference>
<dbReference type="NCBIfam" id="TIGR02532">
    <property type="entry name" value="IV_pilin_GFxxxE"/>
    <property type="match status" value="1"/>
</dbReference>
<proteinExistence type="predicted"/>
<accession>A0A5R9H3H3</accession>